<dbReference type="InterPro" id="IPR011989">
    <property type="entry name" value="ARM-like"/>
</dbReference>
<feature type="repeat" description="ARM" evidence="1">
    <location>
        <begin position="796"/>
        <end position="840"/>
    </location>
</feature>
<dbReference type="InterPro" id="IPR000225">
    <property type="entry name" value="Armadillo"/>
</dbReference>
<feature type="region of interest" description="Disordered" evidence="2">
    <location>
        <begin position="116"/>
        <end position="135"/>
    </location>
</feature>
<evidence type="ECO:0000313" key="3">
    <source>
        <dbReference type="EMBL" id="KAL2621387.1"/>
    </source>
</evidence>
<feature type="compositionally biased region" description="Basic and acidic residues" evidence="2">
    <location>
        <begin position="116"/>
        <end position="134"/>
    </location>
</feature>
<evidence type="ECO:0000313" key="4">
    <source>
        <dbReference type="Proteomes" id="UP001605036"/>
    </source>
</evidence>
<feature type="compositionally biased region" description="Basic and acidic residues" evidence="2">
    <location>
        <begin position="380"/>
        <end position="389"/>
    </location>
</feature>
<dbReference type="Proteomes" id="UP001605036">
    <property type="component" value="Unassembled WGS sequence"/>
</dbReference>
<sequence>MLQIKMVEQRRKKKGKNKKNKKSLTPRGGGGGLLDLELCEEIWNPEGEWGMVNTFRCKEEGHVLIRRTVNRLESKPCNDLADEQQLRQLSVQLSLYLEPALRNFNETKSYRQTLQEKMEGDKGSPTKALARDPLDNQSQLGRRATLAGFLPGAEENEKIEAERNASLGFGIHFYPDTNISRVGEFKDEEECIQDNDRFQPSGLDPTMIFKKVEDNIAPEQNITLFALRLALIEKAASGIGTLSFIWASTIILGGFASNINPSDFLVVTIILITEGTRIFTRSRELEWQHVTSKSIESLKFHRSKSDQNSKTSLIPHHHQQQNDEQIKVQDGSPPRENSSPTREIINPPSRKKSTTSKEGGDEGNLDQVERGSSLPSITVRVEKPPDEKTMAPLEAVVEEEKNDSSSCMYPRFRNPWGGAAGDKSENLERQKIQKSLLGSLSVKNAKRTWTTQVVPMIPCGFHSIISTRGVSSLFYWTQLASAIICLILSGWRVSVQNYNPSDVQPGDTPVNLFWSVNIFYALALTEATLFLFERGYWEWKLSVRNILAEVSERCGLGDDIQDLTKQFFYEVYKKCIEGSVFDGLDMDFVEYSLNLLQSDNPFEQLGGAGILRRIIDQYDGFAADALRRIETSTNVIERLVKMLSWRSPNQDEIRKEVAALICRVARYSKNCFRIAAVPGSMEVIVALLKCSEPTNEGVIANDEFISNYALTLRLDGLRILVALSKDSSNLLKIGETRGLVPILVSFISVKDRQKLKTLEGTELKVFKKSMRLLALLAAARNDSGNTLRNAIARVVSSIANLRDILEEGDSNPQLQWMAIEILTNLALDDSIRRAIGSTGGVIRVLFHIHTRHLRFMRLGDAFPSEEQLRISMAVSKRAGDALNLLAIQSSKNSLRMIDLKNDKGDRPFVPSLLELLNEHREHAICAAKILRSLMEYGGDEIKKEISVCSPRIVKLVMESRSPKMQEAVVGLAPRIVAVLDTRTYDDIFRTVDKPKLVQQLLSNLEHNSQASSKFPRIRRHSIEFIVVLCRKDRFFLDKFRECGVERRLEQAMETISEVENFVLFSGAEGLSRHSISMEDLIQRSLVEIRKQTQRQENQETFHFGAPQYP</sequence>
<keyword evidence="4" id="KW-1185">Reference proteome</keyword>
<evidence type="ECO:0000256" key="2">
    <source>
        <dbReference type="SAM" id="MobiDB-lite"/>
    </source>
</evidence>
<dbReference type="PROSITE" id="PS50176">
    <property type="entry name" value="ARM_REPEAT"/>
    <property type="match status" value="1"/>
</dbReference>
<comment type="caution">
    <text evidence="3">The sequence shown here is derived from an EMBL/GenBank/DDBJ whole genome shotgun (WGS) entry which is preliminary data.</text>
</comment>
<dbReference type="AlphaFoldDB" id="A0ABD1Y3R0"/>
<protein>
    <submittedName>
        <fullName evidence="3">Uncharacterized protein</fullName>
    </submittedName>
</protein>
<name>A0ABD1Y3R0_9MARC</name>
<feature type="compositionally biased region" description="Basic and acidic residues" evidence="2">
    <location>
        <begin position="298"/>
        <end position="307"/>
    </location>
</feature>
<dbReference type="InterPro" id="IPR016024">
    <property type="entry name" value="ARM-type_fold"/>
</dbReference>
<dbReference type="PANTHER" id="PTHR33115:SF50">
    <property type="entry name" value="ARM REPEAT SUPERFAMILY PROTEIN"/>
    <property type="match status" value="1"/>
</dbReference>
<dbReference type="Gene3D" id="1.25.10.10">
    <property type="entry name" value="Leucine-rich Repeat Variant"/>
    <property type="match status" value="2"/>
</dbReference>
<dbReference type="SUPFAM" id="SSF48371">
    <property type="entry name" value="ARM repeat"/>
    <property type="match status" value="1"/>
</dbReference>
<reference evidence="3 4" key="1">
    <citation type="submission" date="2024-09" db="EMBL/GenBank/DDBJ databases">
        <title>Chromosome-scale assembly of Riccia fluitans.</title>
        <authorList>
            <person name="Paukszto L."/>
            <person name="Sawicki J."/>
            <person name="Karawczyk K."/>
            <person name="Piernik-Szablinska J."/>
            <person name="Szczecinska M."/>
            <person name="Mazdziarz M."/>
        </authorList>
    </citation>
    <scope>NUCLEOTIDE SEQUENCE [LARGE SCALE GENOMIC DNA]</scope>
    <source>
        <strain evidence="3">Rf_01</strain>
        <tissue evidence="3">Aerial parts of the thallus</tissue>
    </source>
</reference>
<dbReference type="PANTHER" id="PTHR33115">
    <property type="entry name" value="ARM REPEAT SUPERFAMILY PROTEIN"/>
    <property type="match status" value="1"/>
</dbReference>
<feature type="compositionally biased region" description="Basic residues" evidence="2">
    <location>
        <begin position="10"/>
        <end position="24"/>
    </location>
</feature>
<organism evidence="3 4">
    <name type="scientific">Riccia fluitans</name>
    <dbReference type="NCBI Taxonomy" id="41844"/>
    <lineage>
        <taxon>Eukaryota</taxon>
        <taxon>Viridiplantae</taxon>
        <taxon>Streptophyta</taxon>
        <taxon>Embryophyta</taxon>
        <taxon>Marchantiophyta</taxon>
        <taxon>Marchantiopsida</taxon>
        <taxon>Marchantiidae</taxon>
        <taxon>Marchantiales</taxon>
        <taxon>Ricciaceae</taxon>
        <taxon>Riccia</taxon>
    </lineage>
</organism>
<feature type="region of interest" description="Disordered" evidence="2">
    <location>
        <begin position="298"/>
        <end position="390"/>
    </location>
</feature>
<feature type="region of interest" description="Disordered" evidence="2">
    <location>
        <begin position="1"/>
        <end position="29"/>
    </location>
</feature>
<gene>
    <name evidence="3" type="ORF">R1flu_001592</name>
</gene>
<proteinExistence type="predicted"/>
<evidence type="ECO:0000256" key="1">
    <source>
        <dbReference type="PROSITE-ProRule" id="PRU00259"/>
    </source>
</evidence>
<dbReference type="EMBL" id="JBHFFA010000006">
    <property type="protein sequence ID" value="KAL2621387.1"/>
    <property type="molecule type" value="Genomic_DNA"/>
</dbReference>
<accession>A0ABD1Y3R0</accession>